<comment type="caution">
    <text evidence="2">The sequence shown here is derived from an EMBL/GenBank/DDBJ whole genome shotgun (WGS) entry which is preliminary data.</text>
</comment>
<protein>
    <submittedName>
        <fullName evidence="2">Uncharacterized protein</fullName>
    </submittedName>
</protein>
<gene>
    <name evidence="2" type="ORF">IMSHALPRED_001070</name>
</gene>
<sequence>MPAESVSIVPTPDWLNDASDTLNEDSNPREMANSQSGPSAIHEKPPIRSRDFASPSVLVGPAINEPLTRKRQRQKAATTGPTLEEPQQEQGVDTVRQPSEEMVRGLKDEIQRLKRKKSDQQARQSALIKGFVTSAAVIELAVDIREVELGSGLNSMGDTLWKRSKTKHRK</sequence>
<dbReference type="EMBL" id="CAJPDT010000111">
    <property type="protein sequence ID" value="CAF9938736.1"/>
    <property type="molecule type" value="Genomic_DNA"/>
</dbReference>
<evidence type="ECO:0000256" key="1">
    <source>
        <dbReference type="SAM" id="MobiDB-lite"/>
    </source>
</evidence>
<feature type="compositionally biased region" description="Basic and acidic residues" evidence="1">
    <location>
        <begin position="41"/>
        <end position="51"/>
    </location>
</feature>
<name>A0A8H3J120_9LECA</name>
<reference evidence="2" key="1">
    <citation type="submission" date="2021-03" db="EMBL/GenBank/DDBJ databases">
        <authorList>
            <person name="Tagirdzhanova G."/>
        </authorList>
    </citation>
    <scope>NUCLEOTIDE SEQUENCE</scope>
</reference>
<feature type="region of interest" description="Disordered" evidence="1">
    <location>
        <begin position="1"/>
        <end position="104"/>
    </location>
</feature>
<keyword evidence="3" id="KW-1185">Reference proteome</keyword>
<evidence type="ECO:0000313" key="3">
    <source>
        <dbReference type="Proteomes" id="UP000664534"/>
    </source>
</evidence>
<organism evidence="2 3">
    <name type="scientific">Imshaugia aleurites</name>
    <dbReference type="NCBI Taxonomy" id="172621"/>
    <lineage>
        <taxon>Eukaryota</taxon>
        <taxon>Fungi</taxon>
        <taxon>Dikarya</taxon>
        <taxon>Ascomycota</taxon>
        <taxon>Pezizomycotina</taxon>
        <taxon>Lecanoromycetes</taxon>
        <taxon>OSLEUM clade</taxon>
        <taxon>Lecanoromycetidae</taxon>
        <taxon>Lecanorales</taxon>
        <taxon>Lecanorineae</taxon>
        <taxon>Parmeliaceae</taxon>
        <taxon>Imshaugia</taxon>
    </lineage>
</organism>
<dbReference type="AlphaFoldDB" id="A0A8H3J120"/>
<accession>A0A8H3J120</accession>
<proteinExistence type="predicted"/>
<evidence type="ECO:0000313" key="2">
    <source>
        <dbReference type="EMBL" id="CAF9938736.1"/>
    </source>
</evidence>
<dbReference type="Proteomes" id="UP000664534">
    <property type="component" value="Unassembled WGS sequence"/>
</dbReference>